<evidence type="ECO:0000256" key="1">
    <source>
        <dbReference type="ARBA" id="ARBA00022837"/>
    </source>
</evidence>
<protein>
    <recommendedName>
        <fullName evidence="3">EF-hand domain-containing protein</fullName>
    </recommendedName>
</protein>
<dbReference type="EMBL" id="CAJNNV010032763">
    <property type="protein sequence ID" value="CAE8640985.1"/>
    <property type="molecule type" value="Genomic_DNA"/>
</dbReference>
<dbReference type="Proteomes" id="UP000654075">
    <property type="component" value="Unassembled WGS sequence"/>
</dbReference>
<dbReference type="OMA" id="CIENAPW"/>
<evidence type="ECO:0000256" key="2">
    <source>
        <dbReference type="SAM" id="Phobius"/>
    </source>
</evidence>
<dbReference type="PROSITE" id="PS50222">
    <property type="entry name" value="EF_HAND_2"/>
    <property type="match status" value="1"/>
</dbReference>
<organism evidence="4 5">
    <name type="scientific">Polarella glacialis</name>
    <name type="common">Dinoflagellate</name>
    <dbReference type="NCBI Taxonomy" id="89957"/>
    <lineage>
        <taxon>Eukaryota</taxon>
        <taxon>Sar</taxon>
        <taxon>Alveolata</taxon>
        <taxon>Dinophyceae</taxon>
        <taxon>Suessiales</taxon>
        <taxon>Suessiaceae</taxon>
        <taxon>Polarella</taxon>
    </lineage>
</organism>
<feature type="domain" description="EF-hand" evidence="3">
    <location>
        <begin position="126"/>
        <end position="161"/>
    </location>
</feature>
<dbReference type="InterPro" id="IPR018247">
    <property type="entry name" value="EF_Hand_1_Ca_BS"/>
</dbReference>
<dbReference type="AlphaFoldDB" id="A0A813HTD6"/>
<feature type="transmembrane region" description="Helical" evidence="2">
    <location>
        <begin position="6"/>
        <end position="28"/>
    </location>
</feature>
<dbReference type="Gene3D" id="1.10.238.10">
    <property type="entry name" value="EF-hand"/>
    <property type="match status" value="1"/>
</dbReference>
<dbReference type="InterPro" id="IPR002048">
    <property type="entry name" value="EF_hand_dom"/>
</dbReference>
<feature type="transmembrane region" description="Helical" evidence="2">
    <location>
        <begin position="40"/>
        <end position="63"/>
    </location>
</feature>
<evidence type="ECO:0000313" key="5">
    <source>
        <dbReference type="Proteomes" id="UP000654075"/>
    </source>
</evidence>
<dbReference type="GO" id="GO:0005509">
    <property type="term" value="F:calcium ion binding"/>
    <property type="evidence" value="ECO:0007669"/>
    <property type="project" value="InterPro"/>
</dbReference>
<dbReference type="OrthoDB" id="191686at2759"/>
<dbReference type="PROSITE" id="PS00018">
    <property type="entry name" value="EF_HAND_1"/>
    <property type="match status" value="1"/>
</dbReference>
<proteinExistence type="predicted"/>
<dbReference type="SMART" id="SM00054">
    <property type="entry name" value="EFh"/>
    <property type="match status" value="2"/>
</dbReference>
<dbReference type="SUPFAM" id="SSF47473">
    <property type="entry name" value="EF-hand"/>
    <property type="match status" value="1"/>
</dbReference>
<keyword evidence="2" id="KW-1133">Transmembrane helix</keyword>
<keyword evidence="2" id="KW-0812">Transmembrane</keyword>
<dbReference type="InterPro" id="IPR011992">
    <property type="entry name" value="EF-hand-dom_pair"/>
</dbReference>
<sequence length="279" mass="32148">MLCWSFILLFAIQCIAGMIIANLVRDYISDESNHRETRRALFIYYGTFTRTFLTMFEIIFANWAPACRVLVDNVSEWFSNLFLVYRCDLGFALVNVLNTVFVQQTLKAASIDEELSFKQKQKDQVKYTQEVKKLFESVDVSSDGAITFDEFAVLVENPKLKFWMGQLELEYHDLLGLFEMLDDCDEEVSLDEFVEGAGRLKGTARTIDLWRLETKLEIMLTRVLAATSSASATRRPLLDSERPELDQLFKTSGWSHLHACDEPKRRVSKNRTDSTVSKD</sequence>
<keyword evidence="5" id="KW-1185">Reference proteome</keyword>
<evidence type="ECO:0000313" key="4">
    <source>
        <dbReference type="EMBL" id="CAE8640985.1"/>
    </source>
</evidence>
<gene>
    <name evidence="4" type="ORF">PGLA1383_LOCUS55712</name>
</gene>
<keyword evidence="2" id="KW-0472">Membrane</keyword>
<comment type="caution">
    <text evidence="4">The sequence shown here is derived from an EMBL/GenBank/DDBJ whole genome shotgun (WGS) entry which is preliminary data.</text>
</comment>
<name>A0A813HTD6_POLGL</name>
<accession>A0A813HTD6</accession>
<keyword evidence="1" id="KW-0106">Calcium</keyword>
<reference evidence="4" key="1">
    <citation type="submission" date="2021-02" db="EMBL/GenBank/DDBJ databases">
        <authorList>
            <person name="Dougan E. K."/>
            <person name="Rhodes N."/>
            <person name="Thang M."/>
            <person name="Chan C."/>
        </authorList>
    </citation>
    <scope>NUCLEOTIDE SEQUENCE</scope>
</reference>
<evidence type="ECO:0000259" key="3">
    <source>
        <dbReference type="PROSITE" id="PS50222"/>
    </source>
</evidence>